<gene>
    <name evidence="1" type="ORF">K435DRAFT_973464</name>
</gene>
<reference evidence="1 2" key="1">
    <citation type="journal article" date="2019" name="Nat. Ecol. Evol.">
        <title>Megaphylogeny resolves global patterns of mushroom evolution.</title>
        <authorList>
            <person name="Varga T."/>
            <person name="Krizsan K."/>
            <person name="Foldi C."/>
            <person name="Dima B."/>
            <person name="Sanchez-Garcia M."/>
            <person name="Sanchez-Ramirez S."/>
            <person name="Szollosi G.J."/>
            <person name="Szarkandi J.G."/>
            <person name="Papp V."/>
            <person name="Albert L."/>
            <person name="Andreopoulos W."/>
            <person name="Angelini C."/>
            <person name="Antonin V."/>
            <person name="Barry K.W."/>
            <person name="Bougher N.L."/>
            <person name="Buchanan P."/>
            <person name="Buyck B."/>
            <person name="Bense V."/>
            <person name="Catcheside P."/>
            <person name="Chovatia M."/>
            <person name="Cooper J."/>
            <person name="Damon W."/>
            <person name="Desjardin D."/>
            <person name="Finy P."/>
            <person name="Geml J."/>
            <person name="Haridas S."/>
            <person name="Hughes K."/>
            <person name="Justo A."/>
            <person name="Karasinski D."/>
            <person name="Kautmanova I."/>
            <person name="Kiss B."/>
            <person name="Kocsube S."/>
            <person name="Kotiranta H."/>
            <person name="LaButti K.M."/>
            <person name="Lechner B.E."/>
            <person name="Liimatainen K."/>
            <person name="Lipzen A."/>
            <person name="Lukacs Z."/>
            <person name="Mihaltcheva S."/>
            <person name="Morgado L.N."/>
            <person name="Niskanen T."/>
            <person name="Noordeloos M.E."/>
            <person name="Ohm R.A."/>
            <person name="Ortiz-Santana B."/>
            <person name="Ovrebo C."/>
            <person name="Racz N."/>
            <person name="Riley R."/>
            <person name="Savchenko A."/>
            <person name="Shiryaev A."/>
            <person name="Soop K."/>
            <person name="Spirin V."/>
            <person name="Szebenyi C."/>
            <person name="Tomsovsky M."/>
            <person name="Tulloss R.E."/>
            <person name="Uehling J."/>
            <person name="Grigoriev I.V."/>
            <person name="Vagvolgyi C."/>
            <person name="Papp T."/>
            <person name="Martin F.M."/>
            <person name="Miettinen O."/>
            <person name="Hibbett D.S."/>
            <person name="Nagy L.G."/>
        </authorList>
    </citation>
    <scope>NUCLEOTIDE SEQUENCE [LARGE SCALE GENOMIC DNA]</scope>
    <source>
        <strain evidence="1 2">CBS 962.96</strain>
    </source>
</reference>
<feature type="non-terminal residue" evidence="1">
    <location>
        <position position="140"/>
    </location>
</feature>
<organism evidence="1 2">
    <name type="scientific">Dendrothele bispora (strain CBS 962.96)</name>
    <dbReference type="NCBI Taxonomy" id="1314807"/>
    <lineage>
        <taxon>Eukaryota</taxon>
        <taxon>Fungi</taxon>
        <taxon>Dikarya</taxon>
        <taxon>Basidiomycota</taxon>
        <taxon>Agaricomycotina</taxon>
        <taxon>Agaricomycetes</taxon>
        <taxon>Agaricomycetidae</taxon>
        <taxon>Agaricales</taxon>
        <taxon>Agaricales incertae sedis</taxon>
        <taxon>Dendrothele</taxon>
    </lineage>
</organism>
<keyword evidence="2" id="KW-1185">Reference proteome</keyword>
<protein>
    <submittedName>
        <fullName evidence="1">Uncharacterized protein</fullName>
    </submittedName>
</protein>
<dbReference type="AlphaFoldDB" id="A0A4S8KS81"/>
<dbReference type="Proteomes" id="UP000297245">
    <property type="component" value="Unassembled WGS sequence"/>
</dbReference>
<evidence type="ECO:0000313" key="2">
    <source>
        <dbReference type="Proteomes" id="UP000297245"/>
    </source>
</evidence>
<accession>A0A4S8KS81</accession>
<evidence type="ECO:0000313" key="1">
    <source>
        <dbReference type="EMBL" id="THU78619.1"/>
    </source>
</evidence>
<proteinExistence type="predicted"/>
<dbReference type="EMBL" id="ML180162">
    <property type="protein sequence ID" value="THU78619.1"/>
    <property type="molecule type" value="Genomic_DNA"/>
</dbReference>
<name>A0A4S8KS81_DENBC</name>
<sequence>MSLARDSATSVACRSSGMLECCPETLIRGGIKVPIITFFPLLFPSTTTRTTTRRHIVLRLPKTSPWFALSSWCCLFKPLELFFFLTCSDTYTNPTPTVPSITFYMPSPFSETIFGTLYTQAGIGTVLPIATDRPVEADYT</sequence>